<dbReference type="EMBL" id="BAAAVM010000042">
    <property type="protein sequence ID" value="GAA3145973.1"/>
    <property type="molecule type" value="Genomic_DNA"/>
</dbReference>
<evidence type="ECO:0000256" key="3">
    <source>
        <dbReference type="ARBA" id="ARBA00023125"/>
    </source>
</evidence>
<evidence type="ECO:0000313" key="7">
    <source>
        <dbReference type="Proteomes" id="UP001500893"/>
    </source>
</evidence>
<evidence type="ECO:0000256" key="1">
    <source>
        <dbReference type="ARBA" id="ARBA00023015"/>
    </source>
</evidence>
<keyword evidence="4" id="KW-0804">Transcription</keyword>
<evidence type="ECO:0000256" key="2">
    <source>
        <dbReference type="ARBA" id="ARBA00023082"/>
    </source>
</evidence>
<keyword evidence="1" id="KW-0805">Transcription regulation</keyword>
<dbReference type="InterPro" id="IPR013324">
    <property type="entry name" value="RNA_pol_sigma_r3/r4-like"/>
</dbReference>
<evidence type="ECO:0000256" key="4">
    <source>
        <dbReference type="ARBA" id="ARBA00023163"/>
    </source>
</evidence>
<keyword evidence="2" id="KW-0731">Sigma factor</keyword>
<organism evidence="6 7">
    <name type="scientific">Streptomyces rameus</name>
    <dbReference type="NCBI Taxonomy" id="68261"/>
    <lineage>
        <taxon>Bacteria</taxon>
        <taxon>Bacillati</taxon>
        <taxon>Actinomycetota</taxon>
        <taxon>Actinomycetes</taxon>
        <taxon>Kitasatosporales</taxon>
        <taxon>Streptomycetaceae</taxon>
        <taxon>Streptomyces</taxon>
    </lineage>
</organism>
<sequence length="247" mass="27857">MSKTLFERLESLEEGTYEYSYVRNTLVELNLALVKFAASRFRSRSEPMEDIIQVGTIGLIKAIDRFELSRGVEFPTFAMPTIIGEIKRFFRDTSWSVRVPRRLQELRLDLAKAGDELAQQLDRAPTVTELAERLGISNDEVVEGMAASNAYTASSLDAQPEEDDSEGALADRIGYEDHGLEGIEYIESLKPLIAELPSRDRQILSLRFVANMTQSEIGEELGISQMHVSRLLSRTLVRLRKGLTVEE</sequence>
<dbReference type="PRINTS" id="PR00046">
    <property type="entry name" value="SIGMA70FCT"/>
</dbReference>
<dbReference type="PANTHER" id="PTHR30385">
    <property type="entry name" value="SIGMA FACTOR F FLAGELLAR"/>
    <property type="match status" value="1"/>
</dbReference>
<dbReference type="Proteomes" id="UP001500893">
    <property type="component" value="Unassembled WGS sequence"/>
</dbReference>
<dbReference type="PROSITE" id="PS00715">
    <property type="entry name" value="SIGMA70_1"/>
    <property type="match status" value="1"/>
</dbReference>
<dbReference type="InterPro" id="IPR007624">
    <property type="entry name" value="RNA_pol_sigma70_r3"/>
</dbReference>
<proteinExistence type="predicted"/>
<keyword evidence="3" id="KW-0238">DNA-binding</keyword>
<gene>
    <name evidence="6" type="ORF">GCM10010521_36320</name>
</gene>
<feature type="domain" description="RNA polymerase sigma-70" evidence="5">
    <location>
        <begin position="50"/>
        <end position="63"/>
    </location>
</feature>
<protein>
    <submittedName>
        <fullName evidence="6">RNA polymerase sigma factor SigF</fullName>
    </submittedName>
</protein>
<keyword evidence="7" id="KW-1185">Reference proteome</keyword>
<dbReference type="NCBIfam" id="TIGR02937">
    <property type="entry name" value="sigma70-ECF"/>
    <property type="match status" value="1"/>
</dbReference>
<evidence type="ECO:0000313" key="6">
    <source>
        <dbReference type="EMBL" id="GAA3145973.1"/>
    </source>
</evidence>
<reference evidence="7" key="1">
    <citation type="journal article" date="2019" name="Int. J. Syst. Evol. Microbiol.">
        <title>The Global Catalogue of Microorganisms (GCM) 10K type strain sequencing project: providing services to taxonomists for standard genome sequencing and annotation.</title>
        <authorList>
            <consortium name="The Broad Institute Genomics Platform"/>
            <consortium name="The Broad Institute Genome Sequencing Center for Infectious Disease"/>
            <person name="Wu L."/>
            <person name="Ma J."/>
        </authorList>
    </citation>
    <scope>NUCLEOTIDE SEQUENCE [LARGE SCALE GENOMIC DNA]</scope>
    <source>
        <strain evidence="7">JCM 11574</strain>
    </source>
</reference>
<dbReference type="SUPFAM" id="SSF88659">
    <property type="entry name" value="Sigma3 and sigma4 domains of RNA polymerase sigma factors"/>
    <property type="match status" value="2"/>
</dbReference>
<accession>A0ABP6NEY7</accession>
<dbReference type="PANTHER" id="PTHR30385:SF4">
    <property type="entry name" value="RNA POLYMERASE SIGMA-E FACTOR"/>
    <property type="match status" value="1"/>
</dbReference>
<dbReference type="InterPro" id="IPR014284">
    <property type="entry name" value="RNA_pol_sigma-70_dom"/>
</dbReference>
<dbReference type="InterPro" id="IPR036388">
    <property type="entry name" value="WH-like_DNA-bd_sf"/>
</dbReference>
<dbReference type="CDD" id="cd06171">
    <property type="entry name" value="Sigma70_r4"/>
    <property type="match status" value="1"/>
</dbReference>
<dbReference type="Pfam" id="PF04545">
    <property type="entry name" value="Sigma70_r4"/>
    <property type="match status" value="1"/>
</dbReference>
<dbReference type="Pfam" id="PF04542">
    <property type="entry name" value="Sigma70_r2"/>
    <property type="match status" value="1"/>
</dbReference>
<evidence type="ECO:0000259" key="5">
    <source>
        <dbReference type="PROSITE" id="PS00715"/>
    </source>
</evidence>
<dbReference type="InterPro" id="IPR007627">
    <property type="entry name" value="RNA_pol_sigma70_r2"/>
</dbReference>
<dbReference type="SUPFAM" id="SSF88946">
    <property type="entry name" value="Sigma2 domain of RNA polymerase sigma factors"/>
    <property type="match status" value="1"/>
</dbReference>
<name>A0ABP6NEY7_9ACTN</name>
<dbReference type="InterPro" id="IPR000943">
    <property type="entry name" value="RNA_pol_sigma70"/>
</dbReference>
<dbReference type="InterPro" id="IPR013325">
    <property type="entry name" value="RNA_pol_sigma_r2"/>
</dbReference>
<dbReference type="NCBIfam" id="TIGR02980">
    <property type="entry name" value="SigBFG"/>
    <property type="match status" value="1"/>
</dbReference>
<dbReference type="Gene3D" id="1.10.10.10">
    <property type="entry name" value="Winged helix-like DNA-binding domain superfamily/Winged helix DNA-binding domain"/>
    <property type="match status" value="2"/>
</dbReference>
<dbReference type="InterPro" id="IPR014322">
    <property type="entry name" value="RNA_pol_sigma-B/F/G"/>
</dbReference>
<dbReference type="InterPro" id="IPR007630">
    <property type="entry name" value="RNA_pol_sigma70_r4"/>
</dbReference>
<dbReference type="Gene3D" id="1.20.120.1810">
    <property type="match status" value="1"/>
</dbReference>
<dbReference type="Pfam" id="PF04539">
    <property type="entry name" value="Sigma70_r3"/>
    <property type="match status" value="1"/>
</dbReference>
<comment type="caution">
    <text evidence="6">The sequence shown here is derived from an EMBL/GenBank/DDBJ whole genome shotgun (WGS) entry which is preliminary data.</text>
</comment>